<name>A0A238FL84_9BASI</name>
<sequence>MHNTSDTTNGSSSSSLLKVGLSKLSRKRSSLKGLEPPTILGIGQRYPKRSLTRLGGLCFCALMSVYIGRNILQLVFPSPTTPKQPSWLPSIPRPMTLFDTLETVPYPTKSHPRTPRDDDYAYTNFVEYLTTRLGSHFSYATTARRTRPSHLWLTTATNETFRVSTPHLEGFVKALDEQGDTATSSDIEGEQADLFVRRMLVTLCRDRGCIEYCRDCPGMFCWGGMVPEGKDERKVKLRAIVETLGSGRRFDVFFRTDPVPHLGPLTDYDMQITDTWKTGALQTGFIFLNPTKHVISLFQRLLDLSRGPDEEDHIWCTTNLLLDPLGARRDLSHVAPPHSPGEDEDLFAERAGAIDDAVESLYGQGEFESGWGGGIDVKVLERKKFRTSTGRLARMEWERERNEEAVYFHCICCGGLASQSYMADDLYAQSKLLHGYRHVLSSSTPPSPSSGSDPVSFPQVLRAPHLIGNLTTLQFVMGLLLQAAHDSGRTFVPPLKATILSSTDSKTTHHPKSTTLERYIWRLFPTSFWASHPFNVPGSQVLLTEPNYVTHAIEHLRQTHSSTEAGMTAIDELSNVLWLDFRSMRSYEEMIRFVEWVEGKEYWELREEFKGVEMCEIGQNEGEERDGEGCREVCPRKKKAMVEEDAGVAGSIV</sequence>
<keyword evidence="3" id="KW-1185">Reference proteome</keyword>
<dbReference type="OrthoDB" id="2524294at2759"/>
<accession>A0A238FL84</accession>
<keyword evidence="1" id="KW-1133">Transmembrane helix</keyword>
<proteinExistence type="predicted"/>
<protein>
    <submittedName>
        <fullName evidence="2">BQ2448_7465 protein</fullName>
    </submittedName>
</protein>
<gene>
    <name evidence="2" type="ORF">BQ2448_7465</name>
</gene>
<keyword evidence="1" id="KW-0472">Membrane</keyword>
<evidence type="ECO:0000313" key="3">
    <source>
        <dbReference type="Proteomes" id="UP000198372"/>
    </source>
</evidence>
<dbReference type="Proteomes" id="UP000198372">
    <property type="component" value="Unassembled WGS sequence"/>
</dbReference>
<evidence type="ECO:0000256" key="1">
    <source>
        <dbReference type="SAM" id="Phobius"/>
    </source>
</evidence>
<keyword evidence="1" id="KW-0812">Transmembrane</keyword>
<dbReference type="AlphaFoldDB" id="A0A238FL84"/>
<reference evidence="3" key="1">
    <citation type="submission" date="2016-09" db="EMBL/GenBank/DDBJ databases">
        <authorList>
            <person name="Jeantristanb JTB J.-T."/>
            <person name="Ricardo R."/>
        </authorList>
    </citation>
    <scope>NUCLEOTIDE SEQUENCE [LARGE SCALE GENOMIC DNA]</scope>
</reference>
<feature type="transmembrane region" description="Helical" evidence="1">
    <location>
        <begin position="54"/>
        <end position="76"/>
    </location>
</feature>
<organism evidence="2 3">
    <name type="scientific">Microbotryum intermedium</name>
    <dbReference type="NCBI Taxonomy" id="269621"/>
    <lineage>
        <taxon>Eukaryota</taxon>
        <taxon>Fungi</taxon>
        <taxon>Dikarya</taxon>
        <taxon>Basidiomycota</taxon>
        <taxon>Pucciniomycotina</taxon>
        <taxon>Microbotryomycetes</taxon>
        <taxon>Microbotryales</taxon>
        <taxon>Microbotryaceae</taxon>
        <taxon>Microbotryum</taxon>
    </lineage>
</organism>
<evidence type="ECO:0000313" key="2">
    <source>
        <dbReference type="EMBL" id="SCV73539.1"/>
    </source>
</evidence>
<dbReference type="EMBL" id="FMSP01000018">
    <property type="protein sequence ID" value="SCV73539.1"/>
    <property type="molecule type" value="Genomic_DNA"/>
</dbReference>